<dbReference type="Proteomes" id="UP000000268">
    <property type="component" value="Chromosome"/>
</dbReference>
<reference evidence="1 2" key="1">
    <citation type="journal article" date="2008" name="Proc. Natl. Acad. Sci. U.S.A.">
        <title>Niche adaptation and genome expansion in the chlorophyll d-producing cyanobacterium Acaryochloris marina.</title>
        <authorList>
            <person name="Swingley W.D."/>
            <person name="Chen M."/>
            <person name="Cheung P.C."/>
            <person name="Conrad A.L."/>
            <person name="Dejesa L.C."/>
            <person name="Hao J."/>
            <person name="Honchak B.M."/>
            <person name="Karbach L.E."/>
            <person name="Kurdoglu A."/>
            <person name="Lahiri S."/>
            <person name="Mastrian S.D."/>
            <person name="Miyashita H."/>
            <person name="Page L."/>
            <person name="Ramakrishna P."/>
            <person name="Satoh S."/>
            <person name="Sattley W.M."/>
            <person name="Shimada Y."/>
            <person name="Taylor H.L."/>
            <person name="Tomo T."/>
            <person name="Tsuchiya T."/>
            <person name="Wang Z.T."/>
            <person name="Raymond J."/>
            <person name="Mimuro M."/>
            <person name="Blankenship R.E."/>
            <person name="Touchman J.W."/>
        </authorList>
    </citation>
    <scope>NUCLEOTIDE SEQUENCE [LARGE SCALE GENOMIC DNA]</scope>
    <source>
        <strain evidence="2">MBIC 11017</strain>
    </source>
</reference>
<proteinExistence type="predicted"/>
<organism evidence="1 2">
    <name type="scientific">Acaryochloris marina (strain MBIC 11017)</name>
    <dbReference type="NCBI Taxonomy" id="329726"/>
    <lineage>
        <taxon>Bacteria</taxon>
        <taxon>Bacillati</taxon>
        <taxon>Cyanobacteriota</taxon>
        <taxon>Cyanophyceae</taxon>
        <taxon>Acaryochloridales</taxon>
        <taxon>Acaryochloridaceae</taxon>
        <taxon>Acaryochloris</taxon>
    </lineage>
</organism>
<gene>
    <name evidence="1" type="ordered locus">AM1_1216</name>
</gene>
<dbReference type="EMBL" id="CP000828">
    <property type="protein sequence ID" value="ABW26253.1"/>
    <property type="molecule type" value="Genomic_DNA"/>
</dbReference>
<protein>
    <submittedName>
        <fullName evidence="1">Uncharacterized protein</fullName>
    </submittedName>
</protein>
<dbReference type="AlphaFoldDB" id="B0C3Z3"/>
<dbReference type="KEGG" id="amr:AM1_1216"/>
<evidence type="ECO:0000313" key="2">
    <source>
        <dbReference type="Proteomes" id="UP000000268"/>
    </source>
</evidence>
<keyword evidence="2" id="KW-1185">Reference proteome</keyword>
<accession>B0C3Z3</accession>
<dbReference type="HOGENOM" id="CLU_2662579_0_0_3"/>
<sequence length="75" mass="8043">MGGGCTWHGIVEAMIRTSHSNFIGDISYDPEGSMFCARSSNLEALKCVAQCIRSAVTDSTVMQTALDNADKSIIE</sequence>
<dbReference type="InterPro" id="IPR028956">
    <property type="entry name" value="Imm51"/>
</dbReference>
<name>B0C3Z3_ACAM1</name>
<dbReference type="Pfam" id="PF15595">
    <property type="entry name" value="Imm51"/>
    <property type="match status" value="1"/>
</dbReference>
<evidence type="ECO:0000313" key="1">
    <source>
        <dbReference type="EMBL" id="ABW26253.1"/>
    </source>
</evidence>